<dbReference type="GO" id="GO:0016787">
    <property type="term" value="F:hydrolase activity"/>
    <property type="evidence" value="ECO:0007669"/>
    <property type="project" value="UniProtKB-KW"/>
</dbReference>
<feature type="domain" description="Peptidase C45 hydrolase" evidence="1">
    <location>
        <begin position="104"/>
        <end position="320"/>
    </location>
</feature>
<dbReference type="InterPro" id="IPR029055">
    <property type="entry name" value="Ntn_hydrolases_N"/>
</dbReference>
<dbReference type="AlphaFoldDB" id="A0A0G4K934"/>
<dbReference type="InterPro" id="IPR047794">
    <property type="entry name" value="C45_proenzyme-like"/>
</dbReference>
<keyword evidence="2" id="KW-0378">Hydrolase</keyword>
<dbReference type="RefSeq" id="WP_048595078.1">
    <property type="nucleotide sequence ID" value="NZ_CVLB01000001.1"/>
</dbReference>
<dbReference type="InterPro" id="IPR005079">
    <property type="entry name" value="Peptidase_C45_hydrolase"/>
</dbReference>
<evidence type="ECO:0000313" key="2">
    <source>
        <dbReference type="EMBL" id="CRF34181.1"/>
    </source>
</evidence>
<organism evidence="2 3">
    <name type="scientific">Brachyspira suanatina</name>
    <dbReference type="NCBI Taxonomy" id="381802"/>
    <lineage>
        <taxon>Bacteria</taxon>
        <taxon>Pseudomonadati</taxon>
        <taxon>Spirochaetota</taxon>
        <taxon>Spirochaetia</taxon>
        <taxon>Brachyspirales</taxon>
        <taxon>Brachyspiraceae</taxon>
        <taxon>Brachyspira</taxon>
    </lineage>
</organism>
<dbReference type="PANTHER" id="PTHR34180:SF1">
    <property type="entry name" value="BETA-ALANYL-DOPAMINE_CARCININE HYDROLASE"/>
    <property type="match status" value="1"/>
</dbReference>
<protein>
    <submittedName>
        <fullName evidence="2">Choloylglycine hydrolase</fullName>
    </submittedName>
</protein>
<dbReference type="NCBIfam" id="NF040521">
    <property type="entry name" value="C45_proenzyme"/>
    <property type="match status" value="1"/>
</dbReference>
<evidence type="ECO:0000313" key="3">
    <source>
        <dbReference type="Proteomes" id="UP000043763"/>
    </source>
</evidence>
<gene>
    <name evidence="2" type="ORF">BRSU_1925</name>
</gene>
<dbReference type="Proteomes" id="UP000043763">
    <property type="component" value="Unassembled WGS sequence"/>
</dbReference>
<name>A0A0G4K934_9SPIR</name>
<dbReference type="EMBL" id="CVLB01000001">
    <property type="protein sequence ID" value="CRF34181.1"/>
    <property type="molecule type" value="Genomic_DNA"/>
</dbReference>
<dbReference type="PANTHER" id="PTHR34180">
    <property type="entry name" value="PEPTIDASE C45"/>
    <property type="match status" value="1"/>
</dbReference>
<dbReference type="OrthoDB" id="8617387at2"/>
<dbReference type="InterPro" id="IPR047801">
    <property type="entry name" value="Peptidase_C45"/>
</dbReference>
<dbReference type="SUPFAM" id="SSF56235">
    <property type="entry name" value="N-terminal nucleophile aminohydrolases (Ntn hydrolases)"/>
    <property type="match status" value="1"/>
</dbReference>
<keyword evidence="3" id="KW-1185">Reference proteome</keyword>
<dbReference type="Gene3D" id="3.60.60.10">
    <property type="entry name" value="Penicillin V Acylase, Chain A"/>
    <property type="match status" value="1"/>
</dbReference>
<proteinExistence type="predicted"/>
<sequence length="334" mass="38916">MYHSRFKGSHYEAGLKYGKLLAKNNINPLEKINISNERKDFANKCMPIYNNFFPEIIEEIKGLADGLNTNDNIKIDYKDICDFLFTIYAFTFDNKCSSFAFKTDKDIILTKNSDFLKDIKDYCDSVYFKLDDSYSFIGNTTAFIEIEDGINEKGLAAALTFVYPTIIDYGFNAGMIIRYILEKCSAVDEVLEFLKNIPISSTQNIVLADRNGDIALIECNCKNIEIIKNDYVFISNHFVSESMKEYNTDIEDDIYSHERYITMKNAFKNYDYDLDFAKKLISGEYGFLCQYDRKLNFDTVWSSIYSIKNKKIYIAEGNPSRKKFKEDKRLKFDY</sequence>
<dbReference type="Pfam" id="PF03417">
    <property type="entry name" value="AAT"/>
    <property type="match status" value="1"/>
</dbReference>
<accession>A0A0G4K934</accession>
<reference evidence="3" key="1">
    <citation type="submission" date="2015-04" db="EMBL/GenBank/DDBJ databases">
        <authorList>
            <person name="Mushtaq Mamoona"/>
        </authorList>
    </citation>
    <scope>NUCLEOTIDE SEQUENCE [LARGE SCALE GENOMIC DNA]</scope>
    <source>
        <strain evidence="3">AN4859/03</strain>
    </source>
</reference>
<evidence type="ECO:0000259" key="1">
    <source>
        <dbReference type="Pfam" id="PF03417"/>
    </source>
</evidence>